<reference evidence="2 3" key="1">
    <citation type="submission" date="2016-10" db="EMBL/GenBank/DDBJ databases">
        <authorList>
            <person name="de Groot N.N."/>
        </authorList>
    </citation>
    <scope>NUCLEOTIDE SEQUENCE [LARGE SCALE GENOMIC DNA]</scope>
    <source>
        <strain evidence="2 3">DSM 2784</strain>
    </source>
</reference>
<name>A0A1G5RS03_9FIRM</name>
<dbReference type="OrthoDB" id="39946at2"/>
<evidence type="ECO:0000313" key="3">
    <source>
        <dbReference type="Proteomes" id="UP000199208"/>
    </source>
</evidence>
<gene>
    <name evidence="2" type="ORF">SAMN03080599_00124</name>
</gene>
<evidence type="ECO:0000256" key="1">
    <source>
        <dbReference type="SAM" id="MobiDB-lite"/>
    </source>
</evidence>
<protein>
    <recommendedName>
        <fullName evidence="4">Glycosyl transferase family 2</fullName>
    </recommendedName>
</protein>
<sequence length="459" mass="50325">MGNDEKGMTPSGQQEAERQGFAKQEAERAPADAPMQMKIVLGMITRQLTDPGTIVAFLDNAARFNRKIDRVIISVSGEVNPAAVRAIEARVPLEVIDLNQPEERIQAYAAGELTEAEANALFRRPVYESGGQMPYGPNRNGVILEGIRGGGDVLVFVDSDVSPLLLSGCPGQYHFEDADFFGSHLEALDLPGVGVSTSDYSGYYIIPPMAFDGLDTFLEGLQKGAAYAFVQGSGQHHGLTFDCGDSRQPFWTDKILGGNVAIRLELFQSHLPFFSTAYHFEGDWVLTRGEDTLLGKTLAASERWKVLDIDLRIFHDTFGTFPQIPDIQKEAFIRNRFYNTCLGWIGRNPILNALSGEDAGAISRRQIAFLEKSVAAAAEYFGDARFLKLPDAARAAFEQLPDALEAYAELRRLWPKAVRTAWKLRDEARGVEDGGVNSIRSANSISGVSIQSRKGGETP</sequence>
<evidence type="ECO:0008006" key="4">
    <source>
        <dbReference type="Google" id="ProtNLM"/>
    </source>
</evidence>
<keyword evidence="3" id="KW-1185">Reference proteome</keyword>
<feature type="compositionally biased region" description="Basic and acidic residues" evidence="1">
    <location>
        <begin position="15"/>
        <end position="30"/>
    </location>
</feature>
<dbReference type="STRING" id="1120920.SAMN03080599_00124"/>
<feature type="region of interest" description="Disordered" evidence="1">
    <location>
        <begin position="1"/>
        <end position="30"/>
    </location>
</feature>
<dbReference type="EMBL" id="FMWL01000001">
    <property type="protein sequence ID" value="SCZ76211.1"/>
    <property type="molecule type" value="Genomic_DNA"/>
</dbReference>
<evidence type="ECO:0000313" key="2">
    <source>
        <dbReference type="EMBL" id="SCZ76211.1"/>
    </source>
</evidence>
<proteinExistence type="predicted"/>
<dbReference type="AlphaFoldDB" id="A0A1G5RS03"/>
<accession>A0A1G5RS03</accession>
<organism evidence="2 3">
    <name type="scientific">Acidaminobacter hydrogenoformans DSM 2784</name>
    <dbReference type="NCBI Taxonomy" id="1120920"/>
    <lineage>
        <taxon>Bacteria</taxon>
        <taxon>Bacillati</taxon>
        <taxon>Bacillota</taxon>
        <taxon>Clostridia</taxon>
        <taxon>Peptostreptococcales</taxon>
        <taxon>Acidaminobacteraceae</taxon>
        <taxon>Acidaminobacter</taxon>
    </lineage>
</organism>
<dbReference type="Proteomes" id="UP000199208">
    <property type="component" value="Unassembled WGS sequence"/>
</dbReference>
<dbReference type="RefSeq" id="WP_092588950.1">
    <property type="nucleotide sequence ID" value="NZ_FMWL01000001.1"/>
</dbReference>